<feature type="transmembrane region" description="Helical" evidence="5">
    <location>
        <begin position="96"/>
        <end position="114"/>
    </location>
</feature>
<evidence type="ECO:0000259" key="6">
    <source>
        <dbReference type="Pfam" id="PF04932"/>
    </source>
</evidence>
<organism evidence="7 8">
    <name type="scientific">Providencia burhodogranariea DSM 19968</name>
    <dbReference type="NCBI Taxonomy" id="1141662"/>
    <lineage>
        <taxon>Bacteria</taxon>
        <taxon>Pseudomonadati</taxon>
        <taxon>Pseudomonadota</taxon>
        <taxon>Gammaproteobacteria</taxon>
        <taxon>Enterobacterales</taxon>
        <taxon>Morganellaceae</taxon>
        <taxon>Providencia</taxon>
    </lineage>
</organism>
<dbReference type="STRING" id="1141662.OOA_18194"/>
<dbReference type="PANTHER" id="PTHR37422:SF17">
    <property type="entry name" value="O-ANTIGEN LIGASE"/>
    <property type="match status" value="1"/>
</dbReference>
<evidence type="ECO:0000256" key="5">
    <source>
        <dbReference type="SAM" id="Phobius"/>
    </source>
</evidence>
<dbReference type="GO" id="GO:0016020">
    <property type="term" value="C:membrane"/>
    <property type="evidence" value="ECO:0007669"/>
    <property type="project" value="UniProtKB-SubCell"/>
</dbReference>
<feature type="transmembrane region" description="Helical" evidence="5">
    <location>
        <begin position="226"/>
        <end position="245"/>
    </location>
</feature>
<feature type="transmembrane region" description="Helical" evidence="5">
    <location>
        <begin position="158"/>
        <end position="180"/>
    </location>
</feature>
<dbReference type="PATRIC" id="fig|1141662.3.peg.3693"/>
<feature type="domain" description="O-antigen ligase-related" evidence="6">
    <location>
        <begin position="192"/>
        <end position="336"/>
    </location>
</feature>
<dbReference type="Proteomes" id="UP000009336">
    <property type="component" value="Unassembled WGS sequence"/>
</dbReference>
<comment type="caution">
    <text evidence="7">The sequence shown here is derived from an EMBL/GenBank/DDBJ whole genome shotgun (WGS) entry which is preliminary data.</text>
</comment>
<dbReference type="eggNOG" id="COG3307">
    <property type="taxonomic scope" value="Bacteria"/>
</dbReference>
<keyword evidence="8" id="KW-1185">Reference proteome</keyword>
<feature type="transmembrane region" description="Helical" evidence="5">
    <location>
        <begin position="34"/>
        <end position="52"/>
    </location>
</feature>
<dbReference type="PANTHER" id="PTHR37422">
    <property type="entry name" value="TEICHURONIC ACID BIOSYNTHESIS PROTEIN TUAE"/>
    <property type="match status" value="1"/>
</dbReference>
<feature type="transmembrane region" description="Helical" evidence="5">
    <location>
        <begin position="319"/>
        <end position="347"/>
    </location>
</feature>
<reference evidence="7 8" key="1">
    <citation type="journal article" date="2012" name="BMC Genomics">
        <title>Comparative genomics of bacteria in the genus Providencia isolated from wild Drosophila melanogaster.</title>
        <authorList>
            <person name="Galac M.R."/>
            <person name="Lazzaro B.P."/>
        </authorList>
    </citation>
    <scope>NUCLEOTIDE SEQUENCE [LARGE SCALE GENOMIC DNA]</scope>
    <source>
        <strain evidence="7 8">DSM 19968</strain>
    </source>
</reference>
<feature type="transmembrane region" description="Helical" evidence="5">
    <location>
        <begin position="388"/>
        <end position="405"/>
    </location>
</feature>
<dbReference type="NCBIfam" id="NF012031">
    <property type="entry name" value="PRK15487.1"/>
    <property type="match status" value="1"/>
</dbReference>
<dbReference type="OrthoDB" id="6561746at2"/>
<evidence type="ECO:0000256" key="2">
    <source>
        <dbReference type="ARBA" id="ARBA00022692"/>
    </source>
</evidence>
<accession>K8WD39</accession>
<gene>
    <name evidence="7" type="ORF">OOA_18194</name>
</gene>
<protein>
    <submittedName>
        <fullName evidence="7">O-antigen ligase RfaL</fullName>
    </submittedName>
</protein>
<evidence type="ECO:0000256" key="3">
    <source>
        <dbReference type="ARBA" id="ARBA00022989"/>
    </source>
</evidence>
<feature type="transmembrane region" description="Helical" evidence="5">
    <location>
        <begin position="359"/>
        <end position="376"/>
    </location>
</feature>
<name>K8WD39_9GAMM</name>
<dbReference type="InterPro" id="IPR007016">
    <property type="entry name" value="O-antigen_ligase-rel_domated"/>
</dbReference>
<evidence type="ECO:0000313" key="7">
    <source>
        <dbReference type="EMBL" id="EKT54155.1"/>
    </source>
</evidence>
<sequence length="411" mass="47245">MSFLERNEAVVSKYNKVLIFLFVSLFFVENVTRYKHILFYTMVITALCYLFLDTKNVIQRINKKIFILTVIFSIISYISISYSIEQSISLKAINNVFLNYGVLSLALIFPILLYKESKGSISNLLIISFCSGLVVILLVELIRYYIAYNNGVLPFTTYQFRSVSDALVFYFPLILVLWYVLPKSKLFYFYVLSLLFLFILLGTLSRGAWVAVAISAMIFFLFKRPWKLIAIGLTLSIIGVISLKVNDPQHTEKLFYKLEQTDSSYRYKNGTQGTALELIMMKPLTGYGFGDKVYAKKYNSEVDNHPEWTFRKSIGPHNIWLSIWFSAGILGLLSFCILFISMCYCSYKEIKNSQGNKNIYFAGIILFISLLGFYLVRGMFEQVNLKPLGILIGFLIAMMNASLVNNESKYE</sequence>
<feature type="transmembrane region" description="Helical" evidence="5">
    <location>
        <begin position="12"/>
        <end position="28"/>
    </location>
</feature>
<feature type="transmembrane region" description="Helical" evidence="5">
    <location>
        <begin position="187"/>
        <end position="220"/>
    </location>
</feature>
<comment type="subcellular location">
    <subcellularLocation>
        <location evidence="1">Membrane</location>
        <topology evidence="1">Multi-pass membrane protein</topology>
    </subcellularLocation>
</comment>
<dbReference type="EMBL" id="AKKL01000050">
    <property type="protein sequence ID" value="EKT54155.1"/>
    <property type="molecule type" value="Genomic_DNA"/>
</dbReference>
<dbReference type="RefSeq" id="WP_008913606.1">
    <property type="nucleotide sequence ID" value="NZ_KB233226.1"/>
</dbReference>
<keyword evidence="3 5" id="KW-1133">Transmembrane helix</keyword>
<keyword evidence="4 5" id="KW-0472">Membrane</keyword>
<dbReference type="GO" id="GO:0016874">
    <property type="term" value="F:ligase activity"/>
    <property type="evidence" value="ECO:0007669"/>
    <property type="project" value="UniProtKB-KW"/>
</dbReference>
<evidence type="ECO:0000313" key="8">
    <source>
        <dbReference type="Proteomes" id="UP000009336"/>
    </source>
</evidence>
<dbReference type="HOGENOM" id="CLU_056701_0_0_6"/>
<dbReference type="Pfam" id="PF04932">
    <property type="entry name" value="Wzy_C"/>
    <property type="match status" value="1"/>
</dbReference>
<dbReference type="AlphaFoldDB" id="K8WD39"/>
<feature type="transmembrane region" description="Helical" evidence="5">
    <location>
        <begin position="121"/>
        <end position="146"/>
    </location>
</feature>
<proteinExistence type="predicted"/>
<keyword evidence="2 5" id="KW-0812">Transmembrane</keyword>
<keyword evidence="7" id="KW-0436">Ligase</keyword>
<feature type="transmembrane region" description="Helical" evidence="5">
    <location>
        <begin position="64"/>
        <end position="84"/>
    </location>
</feature>
<evidence type="ECO:0000256" key="1">
    <source>
        <dbReference type="ARBA" id="ARBA00004141"/>
    </source>
</evidence>
<evidence type="ECO:0000256" key="4">
    <source>
        <dbReference type="ARBA" id="ARBA00023136"/>
    </source>
</evidence>
<dbReference type="InterPro" id="IPR051533">
    <property type="entry name" value="WaaL-like"/>
</dbReference>